<keyword evidence="4 6" id="KW-1133">Transmembrane helix</keyword>
<dbReference type="Proteomes" id="UP000505355">
    <property type="component" value="Chromosome"/>
</dbReference>
<dbReference type="KEGG" id="mmab:HQ865_08820"/>
<feature type="domain" description="ABC3 transporter permease C-terminal" evidence="7">
    <location>
        <begin position="287"/>
        <end position="401"/>
    </location>
</feature>
<dbReference type="PANTHER" id="PTHR30572">
    <property type="entry name" value="MEMBRANE COMPONENT OF TRANSPORTER-RELATED"/>
    <property type="match status" value="1"/>
</dbReference>
<evidence type="ECO:0000256" key="3">
    <source>
        <dbReference type="ARBA" id="ARBA00022692"/>
    </source>
</evidence>
<evidence type="ECO:0000256" key="5">
    <source>
        <dbReference type="ARBA" id="ARBA00023136"/>
    </source>
</evidence>
<feature type="transmembrane region" description="Helical" evidence="6">
    <location>
        <begin position="422"/>
        <end position="444"/>
    </location>
</feature>
<dbReference type="Pfam" id="PF12704">
    <property type="entry name" value="MacB_PCD"/>
    <property type="match status" value="1"/>
</dbReference>
<evidence type="ECO:0000256" key="6">
    <source>
        <dbReference type="SAM" id="Phobius"/>
    </source>
</evidence>
<dbReference type="InterPro" id="IPR003838">
    <property type="entry name" value="ABC3_permease_C"/>
</dbReference>
<dbReference type="EMBL" id="CP054139">
    <property type="protein sequence ID" value="QKJ29852.1"/>
    <property type="molecule type" value="Genomic_DNA"/>
</dbReference>
<dbReference type="PANTHER" id="PTHR30572:SF18">
    <property type="entry name" value="ABC-TYPE MACROLIDE FAMILY EXPORT SYSTEM PERMEASE COMPONENT 2"/>
    <property type="match status" value="1"/>
</dbReference>
<dbReference type="GO" id="GO:0005886">
    <property type="term" value="C:plasma membrane"/>
    <property type="evidence" value="ECO:0007669"/>
    <property type="project" value="UniProtKB-SubCell"/>
</dbReference>
<evidence type="ECO:0000313" key="10">
    <source>
        <dbReference type="Proteomes" id="UP000505355"/>
    </source>
</evidence>
<evidence type="ECO:0000256" key="4">
    <source>
        <dbReference type="ARBA" id="ARBA00022989"/>
    </source>
</evidence>
<comment type="subcellular location">
    <subcellularLocation>
        <location evidence="1">Cell membrane</location>
        <topology evidence="1">Multi-pass membrane protein</topology>
    </subcellularLocation>
</comment>
<evidence type="ECO:0000259" key="7">
    <source>
        <dbReference type="Pfam" id="PF02687"/>
    </source>
</evidence>
<feature type="transmembrane region" description="Helical" evidence="6">
    <location>
        <begin position="756"/>
        <end position="776"/>
    </location>
</feature>
<keyword evidence="3 6" id="KW-0812">Transmembrane</keyword>
<dbReference type="InterPro" id="IPR050250">
    <property type="entry name" value="Macrolide_Exporter_MacB"/>
</dbReference>
<feature type="domain" description="ABC3 transporter permease C-terminal" evidence="7">
    <location>
        <begin position="675"/>
        <end position="788"/>
    </location>
</feature>
<feature type="transmembrane region" description="Helical" evidence="6">
    <location>
        <begin position="281"/>
        <end position="303"/>
    </location>
</feature>
<evidence type="ECO:0000259" key="8">
    <source>
        <dbReference type="Pfam" id="PF12704"/>
    </source>
</evidence>
<sequence>MIKNYFKTAWRSLWKHPKTTVINLVGLTVGIVAAVLITLWVQNELSYDRYHKDAGNIYRIKTILKLSPQQTWIWETSSHNLGEFAQKQLPQITQVARVSTAYGGLLLDYNNKQLKEKHCAYVDEQWFNMFHYDFVEGNEAAFNKDPYSLILTESTAKKYFGRGEAIGRVIRIDTINYKVQAVLKDNPTNSSFQFDVLLPNAARTATAKAKKNDLSWGNYNYQTYLKLKPGSNTEKLGKALTTIQRTNQQKSSASFSLIKLTDLHFEDDLQSSELQHGNHKMVNVFGILAVLLMITACINYVNLTTARASVRAKEVSVRKIVGADRSQLFGQFMAESFIITGLALMAAIVVIQFSMPAFNSITDKHFTRPLANSITWIILCSTLFACTALNGIYPAVMLSSFQPMSVFRGKSMLNIKDTGLRKVLVVTQFAISVMLIVATMVIYLQMSYLRNTDLGYNKSHIFTFELPWKAMSSDNKKNITLLAAVRNDLQQQTAIAQVTQASNNIVEMKGGNSGGFDWDGRDPKFDPPFCVMSADVDFNSMMHLKLKEGHWFGKADQHNVILNETAVQAIGLRKPYIGQRFKNRDDSGMVVGVVKDFHYLSLHEKIGAVLIDCHPDYQACFYIQTRAGNTPGAVAAVKRIWQKYVTTDPFEFSFIDDKYNGLYRADERISVLITIFAGIAIMVSALGLLGLAAFAAEQRIKEIGIRKVLGASVKNIVSLLSADFVKMVVIASVLAFPVAWWAMNKWLQDFAYRIEITWWVFIAAGMAALIIALATISIEAIKAAASNPVKSLRSE</sequence>
<reference evidence="9 10" key="1">
    <citation type="submission" date="2020-05" db="EMBL/GenBank/DDBJ databases">
        <title>Mucilaginibacter mali sp. nov.</title>
        <authorList>
            <person name="Kim H.S."/>
            <person name="Lee K.C."/>
            <person name="Suh M.K."/>
            <person name="Kim J.-S."/>
            <person name="Han K.-I."/>
            <person name="Eom M.K."/>
            <person name="Shin Y.K."/>
            <person name="Lee J.-S."/>
        </authorList>
    </citation>
    <scope>NUCLEOTIDE SEQUENCE [LARGE SCALE GENOMIC DNA]</scope>
    <source>
        <strain evidence="9 10">G2-14</strain>
    </source>
</reference>
<dbReference type="AlphaFoldDB" id="A0A7D4QES3"/>
<proteinExistence type="predicted"/>
<dbReference type="Pfam" id="PF02687">
    <property type="entry name" value="FtsX"/>
    <property type="match status" value="2"/>
</dbReference>
<keyword evidence="5 6" id="KW-0472">Membrane</keyword>
<keyword evidence="10" id="KW-1185">Reference proteome</keyword>
<feature type="transmembrane region" description="Helical" evidence="6">
    <location>
        <begin position="21"/>
        <end position="41"/>
    </location>
</feature>
<feature type="transmembrane region" description="Helical" evidence="6">
    <location>
        <begin position="669"/>
        <end position="695"/>
    </location>
</feature>
<gene>
    <name evidence="9" type="ORF">HQ865_08820</name>
</gene>
<evidence type="ECO:0000256" key="1">
    <source>
        <dbReference type="ARBA" id="ARBA00004651"/>
    </source>
</evidence>
<name>A0A7D4QES3_9SPHI</name>
<feature type="domain" description="MacB-like periplasmic core" evidence="8">
    <location>
        <begin position="20"/>
        <end position="242"/>
    </location>
</feature>
<dbReference type="RefSeq" id="WP_173414543.1">
    <property type="nucleotide sequence ID" value="NZ_CP054139.1"/>
</dbReference>
<feature type="transmembrane region" description="Helical" evidence="6">
    <location>
        <begin position="328"/>
        <end position="354"/>
    </location>
</feature>
<protein>
    <submittedName>
        <fullName evidence="9">ABC transporter permease</fullName>
    </submittedName>
</protein>
<feature type="transmembrane region" description="Helical" evidence="6">
    <location>
        <begin position="374"/>
        <end position="401"/>
    </location>
</feature>
<accession>A0A7D4QES3</accession>
<organism evidence="9 10">
    <name type="scientific">Mucilaginibacter mali</name>
    <dbReference type="NCBI Taxonomy" id="2740462"/>
    <lineage>
        <taxon>Bacteria</taxon>
        <taxon>Pseudomonadati</taxon>
        <taxon>Bacteroidota</taxon>
        <taxon>Sphingobacteriia</taxon>
        <taxon>Sphingobacteriales</taxon>
        <taxon>Sphingobacteriaceae</taxon>
        <taxon>Mucilaginibacter</taxon>
    </lineage>
</organism>
<keyword evidence="2" id="KW-1003">Cell membrane</keyword>
<feature type="transmembrane region" description="Helical" evidence="6">
    <location>
        <begin position="716"/>
        <end position="736"/>
    </location>
</feature>
<dbReference type="GO" id="GO:0022857">
    <property type="term" value="F:transmembrane transporter activity"/>
    <property type="evidence" value="ECO:0007669"/>
    <property type="project" value="TreeGrafter"/>
</dbReference>
<evidence type="ECO:0000256" key="2">
    <source>
        <dbReference type="ARBA" id="ARBA00022475"/>
    </source>
</evidence>
<dbReference type="InterPro" id="IPR025857">
    <property type="entry name" value="MacB_PCD"/>
</dbReference>
<evidence type="ECO:0000313" key="9">
    <source>
        <dbReference type="EMBL" id="QKJ29852.1"/>
    </source>
</evidence>